<evidence type="ECO:0000313" key="2">
    <source>
        <dbReference type="Proteomes" id="UP000800038"/>
    </source>
</evidence>
<dbReference type="AlphaFoldDB" id="A0A6A5T7B9"/>
<dbReference type="EMBL" id="ML976013">
    <property type="protein sequence ID" value="KAF1944947.1"/>
    <property type="molecule type" value="Genomic_DNA"/>
</dbReference>
<evidence type="ECO:0000313" key="1">
    <source>
        <dbReference type="EMBL" id="KAF1944947.1"/>
    </source>
</evidence>
<organism evidence="1 2">
    <name type="scientific">Clathrospora elynae</name>
    <dbReference type="NCBI Taxonomy" id="706981"/>
    <lineage>
        <taxon>Eukaryota</taxon>
        <taxon>Fungi</taxon>
        <taxon>Dikarya</taxon>
        <taxon>Ascomycota</taxon>
        <taxon>Pezizomycotina</taxon>
        <taxon>Dothideomycetes</taxon>
        <taxon>Pleosporomycetidae</taxon>
        <taxon>Pleosporales</taxon>
        <taxon>Diademaceae</taxon>
        <taxon>Clathrospora</taxon>
    </lineage>
</organism>
<sequence length="117" mass="13096">MNNDFRISPLRSKDNYASWLIDIRAILRIKNYWNSSLSNGDAEVDTTAALQIQQAKQAYANTTIIKTETTTTAPSAAPPNHAAIKRRVRREWQTASEKAADIITLTLHADVKAKLLM</sequence>
<dbReference type="OrthoDB" id="5401974at2759"/>
<gene>
    <name evidence="1" type="ORF">EJ02DRAFT_452035</name>
</gene>
<protein>
    <recommendedName>
        <fullName evidence="3">DUF4219 domain-containing protein</fullName>
    </recommendedName>
</protein>
<reference evidence="1" key="1">
    <citation type="journal article" date="2020" name="Stud. Mycol.">
        <title>101 Dothideomycetes genomes: a test case for predicting lifestyles and emergence of pathogens.</title>
        <authorList>
            <person name="Haridas S."/>
            <person name="Albert R."/>
            <person name="Binder M."/>
            <person name="Bloem J."/>
            <person name="Labutti K."/>
            <person name="Salamov A."/>
            <person name="Andreopoulos B."/>
            <person name="Baker S."/>
            <person name="Barry K."/>
            <person name="Bills G."/>
            <person name="Bluhm B."/>
            <person name="Cannon C."/>
            <person name="Castanera R."/>
            <person name="Culley D."/>
            <person name="Daum C."/>
            <person name="Ezra D."/>
            <person name="Gonzalez J."/>
            <person name="Henrissat B."/>
            <person name="Kuo A."/>
            <person name="Liang C."/>
            <person name="Lipzen A."/>
            <person name="Lutzoni F."/>
            <person name="Magnuson J."/>
            <person name="Mondo S."/>
            <person name="Nolan M."/>
            <person name="Ohm R."/>
            <person name="Pangilinan J."/>
            <person name="Park H.-J."/>
            <person name="Ramirez L."/>
            <person name="Alfaro M."/>
            <person name="Sun H."/>
            <person name="Tritt A."/>
            <person name="Yoshinaga Y."/>
            <person name="Zwiers L.-H."/>
            <person name="Turgeon B."/>
            <person name="Goodwin S."/>
            <person name="Spatafora J."/>
            <person name="Crous P."/>
            <person name="Grigoriev I."/>
        </authorList>
    </citation>
    <scope>NUCLEOTIDE SEQUENCE</scope>
    <source>
        <strain evidence="1">CBS 161.51</strain>
    </source>
</reference>
<evidence type="ECO:0008006" key="3">
    <source>
        <dbReference type="Google" id="ProtNLM"/>
    </source>
</evidence>
<name>A0A6A5T7B9_9PLEO</name>
<dbReference type="Proteomes" id="UP000800038">
    <property type="component" value="Unassembled WGS sequence"/>
</dbReference>
<proteinExistence type="predicted"/>
<accession>A0A6A5T7B9</accession>
<keyword evidence="2" id="KW-1185">Reference proteome</keyword>